<dbReference type="Gene3D" id="3.10.20.90">
    <property type="entry name" value="Phosphatidylinositol 3-kinase Catalytic Subunit, Chain A, domain 1"/>
    <property type="match status" value="1"/>
</dbReference>
<keyword evidence="6" id="KW-1185">Reference proteome</keyword>
<feature type="compositionally biased region" description="Basic and acidic residues" evidence="3">
    <location>
        <begin position="711"/>
        <end position="762"/>
    </location>
</feature>
<comment type="caution">
    <text evidence="5">The sequence shown here is derived from an EMBL/GenBank/DDBJ whole genome shotgun (WGS) entry which is preliminary data.</text>
</comment>
<dbReference type="InterPro" id="IPR029071">
    <property type="entry name" value="Ubiquitin-like_domsf"/>
</dbReference>
<gene>
    <name evidence="5" type="ORF">TeGR_g327</name>
</gene>
<feature type="coiled-coil region" evidence="2">
    <location>
        <begin position="348"/>
        <end position="393"/>
    </location>
</feature>
<feature type="region of interest" description="Disordered" evidence="3">
    <location>
        <begin position="688"/>
        <end position="809"/>
    </location>
</feature>
<proteinExistence type="predicted"/>
<feature type="compositionally biased region" description="Low complexity" evidence="3">
    <location>
        <begin position="18"/>
        <end position="44"/>
    </location>
</feature>
<feature type="region of interest" description="Disordered" evidence="3">
    <location>
        <begin position="474"/>
        <end position="562"/>
    </location>
</feature>
<dbReference type="InterPro" id="IPR032714">
    <property type="entry name" value="DZIP1_N"/>
</dbReference>
<feature type="compositionally biased region" description="Acidic residues" evidence="3">
    <location>
        <begin position="763"/>
        <end position="784"/>
    </location>
</feature>
<accession>A0ABQ6N2J3</accession>
<evidence type="ECO:0000313" key="6">
    <source>
        <dbReference type="Proteomes" id="UP001165060"/>
    </source>
</evidence>
<dbReference type="PROSITE" id="PS50053">
    <property type="entry name" value="UBIQUITIN_2"/>
    <property type="match status" value="1"/>
</dbReference>
<dbReference type="Proteomes" id="UP001165060">
    <property type="component" value="Unassembled WGS sequence"/>
</dbReference>
<feature type="region of interest" description="Disordered" evidence="3">
    <location>
        <begin position="13"/>
        <end position="44"/>
    </location>
</feature>
<evidence type="ECO:0000313" key="5">
    <source>
        <dbReference type="EMBL" id="GMI38074.1"/>
    </source>
</evidence>
<feature type="compositionally biased region" description="Gly residues" evidence="3">
    <location>
        <begin position="800"/>
        <end position="809"/>
    </location>
</feature>
<organism evidence="5 6">
    <name type="scientific">Tetraparma gracilis</name>
    <dbReference type="NCBI Taxonomy" id="2962635"/>
    <lineage>
        <taxon>Eukaryota</taxon>
        <taxon>Sar</taxon>
        <taxon>Stramenopiles</taxon>
        <taxon>Ochrophyta</taxon>
        <taxon>Bolidophyceae</taxon>
        <taxon>Parmales</taxon>
        <taxon>Triparmaceae</taxon>
        <taxon>Tetraparma</taxon>
    </lineage>
</organism>
<dbReference type="PANTHER" id="PTHR21502">
    <property type="entry name" value="ZINC FINGER PROTEIN DZIP1"/>
    <property type="match status" value="1"/>
</dbReference>
<keyword evidence="1 2" id="KW-0175">Coiled coil</keyword>
<dbReference type="EMBL" id="BRYB01000805">
    <property type="protein sequence ID" value="GMI38074.1"/>
    <property type="molecule type" value="Genomic_DNA"/>
</dbReference>
<dbReference type="Pfam" id="PF00240">
    <property type="entry name" value="ubiquitin"/>
    <property type="match status" value="1"/>
</dbReference>
<feature type="region of interest" description="Disordered" evidence="3">
    <location>
        <begin position="398"/>
        <end position="417"/>
    </location>
</feature>
<feature type="coiled-coil region" evidence="2">
    <location>
        <begin position="136"/>
        <end position="187"/>
    </location>
</feature>
<sequence>MSNVRQLKSSFVRPYSIPGAPNSAGNANAPGPTDANTNPSKTTTPTSYAESLLFHKSFYFQQRRGSLDLRTISRVDVERIIREVDIDTLQSFLENITFSDLSGDDLSLYSDECFVRLFQISQLTLEYLLNVQDTLASNLDSLAQKYSRKKRELERTKQSVTAKDEEIEKLKRENRRKRKTILAYETMLRQAPAAAEAKSSASSPPGSASSPSAEIHVYVIRWFIGTCLDMTVFGSTTVLELKAKLQMLTSSTMPLHEQHISLKGVQLKDSDRLCDVSVGDESVLVLMDGEKPPAAAPAAPAPAAQPQVVVMQQPAQAQAAAPPAASGAEQEALKVRTDEMHKAALQSQAQLESAAAMLKAEIERGQEREAKMKEEMERRVKMLEDTIRTEVKQELQLQEKTSGAVAPPAGAVGAAPAPVKMSNAGELESDDEEEEVLTRTEVAARMSEAEQKAKRLENELRESVELQRKSLREAAEVREKMEQEAAEMKEAMEEAKKREEQLRIEKEQAVLQAPKQSAEVEDDEEDGPLATAEETKAEETKAEETKAEEPEAKEEEEKETVKLPKQWEIAFKDQKVSLDIDESSDLESVRTSLASKLNDATKEQVSFMKSVEVEVDGKLVTQSVEIKTMEELRDSYQSEKLQVGVKTIVEGGTDEDGKKIEAEEVIDFGTVASKLAKVDEAIAKFSSKLAKQHEDEDEEKAEGEGGGEGEGEAKVKKEGEEEEDGDKKVAAKEGEEEEGDRKEGDKVKLPGMDDKEKKKGEDGDAAESETASDGDSEKEEEDDEETKKKKEAEEKVLKKGVGGCGCKQS</sequence>
<dbReference type="Pfam" id="PF13815">
    <property type="entry name" value="Dzip-like_N"/>
    <property type="match status" value="1"/>
</dbReference>
<name>A0ABQ6N2J3_9STRA</name>
<evidence type="ECO:0000259" key="4">
    <source>
        <dbReference type="PROSITE" id="PS50053"/>
    </source>
</evidence>
<evidence type="ECO:0000256" key="1">
    <source>
        <dbReference type="ARBA" id="ARBA00023054"/>
    </source>
</evidence>
<dbReference type="SUPFAM" id="SSF54236">
    <property type="entry name" value="Ubiquitin-like"/>
    <property type="match status" value="1"/>
</dbReference>
<feature type="compositionally biased region" description="Basic and acidic residues" evidence="3">
    <location>
        <begin position="474"/>
        <end position="508"/>
    </location>
</feature>
<evidence type="ECO:0000256" key="3">
    <source>
        <dbReference type="SAM" id="MobiDB-lite"/>
    </source>
</evidence>
<feature type="compositionally biased region" description="Acidic residues" evidence="3">
    <location>
        <begin position="695"/>
        <end position="710"/>
    </location>
</feature>
<protein>
    <recommendedName>
        <fullName evidence="4">Ubiquitin-like domain-containing protein</fullName>
    </recommendedName>
</protein>
<feature type="compositionally biased region" description="Basic and acidic residues" evidence="3">
    <location>
        <begin position="533"/>
        <end position="550"/>
    </location>
</feature>
<feature type="compositionally biased region" description="Basic and acidic residues" evidence="3">
    <location>
        <begin position="785"/>
        <end position="797"/>
    </location>
</feature>
<reference evidence="5 6" key="1">
    <citation type="journal article" date="2023" name="Commun. Biol.">
        <title>Genome analysis of Parmales, the sister group of diatoms, reveals the evolutionary specialization of diatoms from phago-mixotrophs to photoautotrophs.</title>
        <authorList>
            <person name="Ban H."/>
            <person name="Sato S."/>
            <person name="Yoshikawa S."/>
            <person name="Yamada K."/>
            <person name="Nakamura Y."/>
            <person name="Ichinomiya M."/>
            <person name="Sato N."/>
            <person name="Blanc-Mathieu R."/>
            <person name="Endo H."/>
            <person name="Kuwata A."/>
            <person name="Ogata H."/>
        </authorList>
    </citation>
    <scope>NUCLEOTIDE SEQUENCE [LARGE SCALE GENOMIC DNA]</scope>
</reference>
<evidence type="ECO:0000256" key="2">
    <source>
        <dbReference type="SAM" id="Coils"/>
    </source>
</evidence>
<dbReference type="PANTHER" id="PTHR21502:SF3">
    <property type="entry name" value="CILIUM ASSEMBLY PROTEIN DZIP1L"/>
    <property type="match status" value="1"/>
</dbReference>
<feature type="domain" description="Ubiquitin-like" evidence="4">
    <location>
        <begin position="213"/>
        <end position="287"/>
    </location>
</feature>
<dbReference type="InterPro" id="IPR000626">
    <property type="entry name" value="Ubiquitin-like_dom"/>
</dbReference>
<feature type="compositionally biased region" description="Low complexity" evidence="3">
    <location>
        <begin position="403"/>
        <end position="417"/>
    </location>
</feature>
<dbReference type="InterPro" id="IPR051241">
    <property type="entry name" value="DZIP_RILPL"/>
</dbReference>